<gene>
    <name evidence="2" type="ORF">JX265_001506</name>
</gene>
<dbReference type="AlphaFoldDB" id="A0A9P9WVL7"/>
<protein>
    <recommendedName>
        <fullName evidence="4">F-box domain-containing protein</fullName>
    </recommendedName>
</protein>
<evidence type="ECO:0008006" key="4">
    <source>
        <dbReference type="Google" id="ProtNLM"/>
    </source>
</evidence>
<evidence type="ECO:0000256" key="1">
    <source>
        <dbReference type="SAM" id="MobiDB-lite"/>
    </source>
</evidence>
<evidence type="ECO:0000313" key="2">
    <source>
        <dbReference type="EMBL" id="KAI1879885.1"/>
    </source>
</evidence>
<dbReference type="EMBL" id="JAFIMR010000003">
    <property type="protein sequence ID" value="KAI1879885.1"/>
    <property type="molecule type" value="Genomic_DNA"/>
</dbReference>
<evidence type="ECO:0000313" key="3">
    <source>
        <dbReference type="Proteomes" id="UP000829685"/>
    </source>
</evidence>
<comment type="caution">
    <text evidence="2">The sequence shown here is derived from an EMBL/GenBank/DDBJ whole genome shotgun (WGS) entry which is preliminary data.</text>
</comment>
<sequence length="371" mass="41696">MAAPSASLERLPLELKQGIMKSLSDVRSLLSFIHTCKSLRNAFLGSPGIVSHAVTENEIGQQCLPLALARFKADEAVPTTLAAAMSNDSENVEKNLRDFCNNFVENQCRVMPIMPTWFSLQLALVLSKFHAAVERLTSLCIDEAEIILTAVERRRITKCLYIDEISKLLMRMSAALASYSDSVSHVFWRCFAPWEREQVIVAHGYLLRSACRFFKPGVGYGFLCGYVTELLLNHSLTIFDRLSGRPIGPFQQPRPRGCGPTDVEPDLWYSTLKKPDGTSRRFIDIPSIVAKYHDEDSGPADVWFITHMFRSNGYSGARADYTTWFNSIPEGWWNIYMFLSRDAWDDECPGSLPTSEEMAERSGANTPGEVI</sequence>
<dbReference type="OrthoDB" id="4777313at2759"/>
<feature type="region of interest" description="Disordered" evidence="1">
    <location>
        <begin position="349"/>
        <end position="371"/>
    </location>
</feature>
<keyword evidence="3" id="KW-1185">Reference proteome</keyword>
<name>A0A9P9WVL7_9PEZI</name>
<accession>A0A9P9WVL7</accession>
<proteinExistence type="predicted"/>
<organism evidence="2 3">
    <name type="scientific">Neoarthrinium moseri</name>
    <dbReference type="NCBI Taxonomy" id="1658444"/>
    <lineage>
        <taxon>Eukaryota</taxon>
        <taxon>Fungi</taxon>
        <taxon>Dikarya</taxon>
        <taxon>Ascomycota</taxon>
        <taxon>Pezizomycotina</taxon>
        <taxon>Sordariomycetes</taxon>
        <taxon>Xylariomycetidae</taxon>
        <taxon>Amphisphaeriales</taxon>
        <taxon>Apiosporaceae</taxon>
        <taxon>Neoarthrinium</taxon>
    </lineage>
</organism>
<dbReference type="Proteomes" id="UP000829685">
    <property type="component" value="Unassembled WGS sequence"/>
</dbReference>
<reference evidence="2" key="1">
    <citation type="submission" date="2021-03" db="EMBL/GenBank/DDBJ databases">
        <title>Revisited historic fungal species revealed as producer of novel bioactive compounds through whole genome sequencing and comparative genomics.</title>
        <authorList>
            <person name="Vignolle G.A."/>
            <person name="Hochenegger N."/>
            <person name="Mach R.L."/>
            <person name="Mach-Aigner A.R."/>
            <person name="Javad Rahimi M."/>
            <person name="Salim K.A."/>
            <person name="Chan C.M."/>
            <person name="Lim L.B.L."/>
            <person name="Cai F."/>
            <person name="Druzhinina I.S."/>
            <person name="U'Ren J.M."/>
            <person name="Derntl C."/>
        </authorList>
    </citation>
    <scope>NUCLEOTIDE SEQUENCE</scope>
    <source>
        <strain evidence="2">TUCIM 5799</strain>
    </source>
</reference>